<reference evidence="2" key="1">
    <citation type="journal article" date="2019" name="Int. J. Syst. Evol. Microbiol.">
        <title>The Global Catalogue of Microorganisms (GCM) 10K type strain sequencing project: providing services to taxonomists for standard genome sequencing and annotation.</title>
        <authorList>
            <consortium name="The Broad Institute Genomics Platform"/>
            <consortium name="The Broad Institute Genome Sequencing Center for Infectious Disease"/>
            <person name="Wu L."/>
            <person name="Ma J."/>
        </authorList>
    </citation>
    <scope>NUCLEOTIDE SEQUENCE [LARGE SCALE GENOMIC DNA]</scope>
    <source>
        <strain evidence="2">CGMCC 4.7204</strain>
    </source>
</reference>
<gene>
    <name evidence="1" type="ORF">ACFOW8_28520</name>
</gene>
<comment type="caution">
    <text evidence="1">The sequence shown here is derived from an EMBL/GenBank/DDBJ whole genome shotgun (WGS) entry which is preliminary data.</text>
</comment>
<dbReference type="Proteomes" id="UP001595767">
    <property type="component" value="Unassembled WGS sequence"/>
</dbReference>
<organism evidence="1 2">
    <name type="scientific">Nocardia rhizosphaerae</name>
    <dbReference type="NCBI Taxonomy" id="1691571"/>
    <lineage>
        <taxon>Bacteria</taxon>
        <taxon>Bacillati</taxon>
        <taxon>Actinomycetota</taxon>
        <taxon>Actinomycetes</taxon>
        <taxon>Mycobacteriales</taxon>
        <taxon>Nocardiaceae</taxon>
        <taxon>Nocardia</taxon>
    </lineage>
</organism>
<evidence type="ECO:0000313" key="2">
    <source>
        <dbReference type="Proteomes" id="UP001595767"/>
    </source>
</evidence>
<evidence type="ECO:0000313" key="1">
    <source>
        <dbReference type="EMBL" id="MFC4128885.1"/>
    </source>
</evidence>
<keyword evidence="2" id="KW-1185">Reference proteome</keyword>
<dbReference type="RefSeq" id="WP_378554760.1">
    <property type="nucleotide sequence ID" value="NZ_JBHSBA010000016.1"/>
</dbReference>
<protein>
    <submittedName>
        <fullName evidence="1">Uncharacterized protein</fullName>
    </submittedName>
</protein>
<sequence>MNHLTVELVEVDSEITRVTLTPDRTTVKVGRKHTGHGFWCLALAALLRERMGDIVRSWRGTVRCQPGGETASITVYSSNGDHLGYSFAKADLEREAGAYA</sequence>
<name>A0ABV8LF67_9NOCA</name>
<dbReference type="EMBL" id="JBHSBA010000016">
    <property type="protein sequence ID" value="MFC4128885.1"/>
    <property type="molecule type" value="Genomic_DNA"/>
</dbReference>
<accession>A0ABV8LF67</accession>
<proteinExistence type="predicted"/>